<feature type="transmembrane region" description="Helical" evidence="1">
    <location>
        <begin position="55"/>
        <end position="77"/>
    </location>
</feature>
<feature type="transmembrane region" description="Helical" evidence="1">
    <location>
        <begin position="156"/>
        <end position="175"/>
    </location>
</feature>
<keyword evidence="1" id="KW-1133">Transmembrane helix</keyword>
<feature type="non-terminal residue" evidence="2">
    <location>
        <position position="1"/>
    </location>
</feature>
<sequence>RIEVPNLIPSSDNINISIQLLLADEFKLSENYTISIDNVILWISYNIYFQTQSDFLFQFLLIGAIIASGLLGGYYIYYRKVLRFPKAVRHIKKYRRTLNKPHPPDIHIVKRENGFKKKYKKELSRTSSFIGTPRPKAVGKKISVKKQKSPLKKKNLIFLIFILLGITFIPIIITVNMSASIRENKAFDINLAQQDSTSLWTRESHREQWIKNYEFNTNENWTSSLQGDVSDIEPIISNGTANYKILGGSGSQQFFENGNSNGWVQVDNDDNLPLMDSYEINADGWFTAHTWDDNEAQSLRVQWRKNFTMNVNMSDYYITSASLEAWINGSAQAVSMDNGGIDRPGDTLVSNPINELQIATGDFARFFILISDVERNREFESTSYQTDDLGKDGPTQITELNNTLITPVNEETLIFYLEQALQYDHQNFTITLGVYIWCEDSGHPGDRDYWNSLLIKNFTLSISYEKRINQFTSVSWNYAGEKIEAGGRRVKVTN</sequence>
<evidence type="ECO:0000313" key="2">
    <source>
        <dbReference type="EMBL" id="GAG58287.1"/>
    </source>
</evidence>
<evidence type="ECO:0000256" key="1">
    <source>
        <dbReference type="SAM" id="Phobius"/>
    </source>
</evidence>
<dbReference type="EMBL" id="BART01002221">
    <property type="protein sequence ID" value="GAG58287.1"/>
    <property type="molecule type" value="Genomic_DNA"/>
</dbReference>
<protein>
    <submittedName>
        <fullName evidence="2">Uncharacterized protein</fullName>
    </submittedName>
</protein>
<keyword evidence="1" id="KW-0472">Membrane</keyword>
<organism evidence="2">
    <name type="scientific">marine sediment metagenome</name>
    <dbReference type="NCBI Taxonomy" id="412755"/>
    <lineage>
        <taxon>unclassified sequences</taxon>
        <taxon>metagenomes</taxon>
        <taxon>ecological metagenomes</taxon>
    </lineage>
</organism>
<dbReference type="AlphaFoldDB" id="X0ZJJ0"/>
<reference evidence="2" key="1">
    <citation type="journal article" date="2014" name="Front. Microbiol.">
        <title>High frequency of phylogenetically diverse reductive dehalogenase-homologous genes in deep subseafloor sedimentary metagenomes.</title>
        <authorList>
            <person name="Kawai M."/>
            <person name="Futagami T."/>
            <person name="Toyoda A."/>
            <person name="Takaki Y."/>
            <person name="Nishi S."/>
            <person name="Hori S."/>
            <person name="Arai W."/>
            <person name="Tsubouchi T."/>
            <person name="Morono Y."/>
            <person name="Uchiyama I."/>
            <person name="Ito T."/>
            <person name="Fujiyama A."/>
            <person name="Inagaki F."/>
            <person name="Takami H."/>
        </authorList>
    </citation>
    <scope>NUCLEOTIDE SEQUENCE</scope>
    <source>
        <strain evidence="2">Expedition CK06-06</strain>
    </source>
</reference>
<comment type="caution">
    <text evidence="2">The sequence shown here is derived from an EMBL/GenBank/DDBJ whole genome shotgun (WGS) entry which is preliminary data.</text>
</comment>
<feature type="non-terminal residue" evidence="2">
    <location>
        <position position="494"/>
    </location>
</feature>
<accession>X0ZJJ0</accession>
<keyword evidence="1" id="KW-0812">Transmembrane</keyword>
<name>X0ZJJ0_9ZZZZ</name>
<proteinExistence type="predicted"/>
<gene>
    <name evidence="2" type="ORF">S01H4_06964</name>
</gene>